<organism evidence="4">
    <name type="scientific">Rhodococcus sp. NS1</name>
    <dbReference type="NCBI Taxonomy" id="402236"/>
    <lineage>
        <taxon>Bacteria</taxon>
        <taxon>Bacillati</taxon>
        <taxon>Actinomycetota</taxon>
        <taxon>Actinomycetes</taxon>
        <taxon>Mycobacteriales</taxon>
        <taxon>Nocardiaceae</taxon>
        <taxon>Rhodococcus</taxon>
    </lineage>
</organism>
<dbReference type="InterPro" id="IPR050268">
    <property type="entry name" value="NADH-dep_flavin_reductase"/>
</dbReference>
<reference evidence="4" key="1">
    <citation type="submission" date="2014-03" db="EMBL/GenBank/DDBJ databases">
        <authorList>
            <person name="Zhang G."/>
            <person name="Zhu L."/>
            <person name="Fang P."/>
        </authorList>
    </citation>
    <scope>NUCLEOTIDE SEQUENCE</scope>
    <source>
        <strain evidence="4">NS1</strain>
        <plasmid evidence="4">pNSL1</plasmid>
    </source>
</reference>
<accession>A0A097SQX7</accession>
<dbReference type="PANTHER" id="PTHR30466:SF11">
    <property type="entry name" value="FLAVIN-DEPENDENT MONOOXYGENASE, REDUCTASE SUBUNIT HSAB"/>
    <property type="match status" value="1"/>
</dbReference>
<dbReference type="AlphaFoldDB" id="A0A097SQX7"/>
<dbReference type="Pfam" id="PF01613">
    <property type="entry name" value="Flavin_Reduct"/>
    <property type="match status" value="1"/>
</dbReference>
<dbReference type="Gene3D" id="2.30.110.10">
    <property type="entry name" value="Electron Transport, Fmn-binding Protein, Chain A"/>
    <property type="match status" value="1"/>
</dbReference>
<evidence type="ECO:0000256" key="1">
    <source>
        <dbReference type="ARBA" id="ARBA00008898"/>
    </source>
</evidence>
<dbReference type="EMBL" id="KJ605395">
    <property type="protein sequence ID" value="AIU93931.1"/>
    <property type="molecule type" value="Genomic_DNA"/>
</dbReference>
<feature type="domain" description="Flavin reductase like" evidence="3">
    <location>
        <begin position="43"/>
        <end position="184"/>
    </location>
</feature>
<keyword evidence="2" id="KW-0560">Oxidoreductase</keyword>
<geneLocation type="plasmid" evidence="4">
    <name>pNSL1</name>
</geneLocation>
<dbReference type="GO" id="GO:0010181">
    <property type="term" value="F:FMN binding"/>
    <property type="evidence" value="ECO:0007669"/>
    <property type="project" value="InterPro"/>
</dbReference>
<evidence type="ECO:0000313" key="4">
    <source>
        <dbReference type="EMBL" id="AIU93931.1"/>
    </source>
</evidence>
<dbReference type="SUPFAM" id="SSF50475">
    <property type="entry name" value="FMN-binding split barrel"/>
    <property type="match status" value="1"/>
</dbReference>
<comment type="similarity">
    <text evidence="1">Belongs to the non-flavoprotein flavin reductase family.</text>
</comment>
<keyword evidence="4" id="KW-0614">Plasmid</keyword>
<proteinExistence type="inferred from homology"/>
<dbReference type="InterPro" id="IPR012349">
    <property type="entry name" value="Split_barrel_FMN-bd"/>
</dbReference>
<name>A0A097SQX7_9NOCA</name>
<dbReference type="SMART" id="SM00903">
    <property type="entry name" value="Flavin_Reduct"/>
    <property type="match status" value="1"/>
</dbReference>
<evidence type="ECO:0000256" key="2">
    <source>
        <dbReference type="ARBA" id="ARBA00023002"/>
    </source>
</evidence>
<dbReference type="InterPro" id="IPR002563">
    <property type="entry name" value="Flavin_Rdtase-like_dom"/>
</dbReference>
<sequence length="192" mass="20967">MSFLPGPRETRRPTMTTAVQHPVRAISQDKDQDMDAATIRRAMGRVPTSVAVVTALCDGEPVGMTIGSLTSVSLDPPLVAFFAFSGSSTFAKLRRSECFCINVLAEDQAEICHGFARLDGAKFEVGEWEYHHGIPTIKDAVTTILCEQDHVFEAGDHLGMIGRVTHVDFSDNRPLVYYRGQTSQLHGSGTPD</sequence>
<evidence type="ECO:0000259" key="3">
    <source>
        <dbReference type="SMART" id="SM00903"/>
    </source>
</evidence>
<gene>
    <name evidence="4" type="ORF">LRS1606.497</name>
</gene>
<dbReference type="PANTHER" id="PTHR30466">
    <property type="entry name" value="FLAVIN REDUCTASE"/>
    <property type="match status" value="1"/>
</dbReference>
<dbReference type="GO" id="GO:0042602">
    <property type="term" value="F:riboflavin reductase (NADPH) activity"/>
    <property type="evidence" value="ECO:0007669"/>
    <property type="project" value="TreeGrafter"/>
</dbReference>
<protein>
    <recommendedName>
        <fullName evidence="3">Flavin reductase like domain-containing protein</fullName>
    </recommendedName>
</protein>